<evidence type="ECO:0000256" key="4">
    <source>
        <dbReference type="ARBA" id="ARBA00005026"/>
    </source>
</evidence>
<keyword evidence="22" id="KW-1185">Reference proteome</keyword>
<evidence type="ECO:0000256" key="7">
    <source>
        <dbReference type="ARBA" id="ARBA00013250"/>
    </source>
</evidence>
<keyword evidence="13" id="KW-0408">Iron</keyword>
<evidence type="ECO:0000256" key="15">
    <source>
        <dbReference type="ARBA" id="ARBA00023239"/>
    </source>
</evidence>
<dbReference type="Pfam" id="PF11791">
    <property type="entry name" value="Aconitase_B_N"/>
    <property type="match status" value="1"/>
</dbReference>
<dbReference type="SUPFAM" id="SSF52016">
    <property type="entry name" value="LeuD/IlvD-like"/>
    <property type="match status" value="1"/>
</dbReference>
<evidence type="ECO:0000256" key="12">
    <source>
        <dbReference type="ARBA" id="ARBA00022884"/>
    </source>
</evidence>
<evidence type="ECO:0000313" key="21">
    <source>
        <dbReference type="EMBL" id="MCX2973505.1"/>
    </source>
</evidence>
<dbReference type="InterPro" id="IPR015928">
    <property type="entry name" value="Aconitase/3IPM_dehydase_swvl"/>
</dbReference>
<dbReference type="EMBL" id="SHNP01000002">
    <property type="protein sequence ID" value="MCX2973505.1"/>
    <property type="molecule type" value="Genomic_DNA"/>
</dbReference>
<evidence type="ECO:0000256" key="2">
    <source>
        <dbReference type="ARBA" id="ARBA00001966"/>
    </source>
</evidence>
<dbReference type="PIRSF" id="PIRSF036687">
    <property type="entry name" value="AcnB"/>
    <property type="match status" value="1"/>
</dbReference>
<evidence type="ECO:0000256" key="6">
    <source>
        <dbReference type="ARBA" id="ARBA00012926"/>
    </source>
</evidence>
<dbReference type="PROSITE" id="PS01244">
    <property type="entry name" value="ACONITASE_2"/>
    <property type="match status" value="1"/>
</dbReference>
<comment type="pathway">
    <text evidence="4">Organic acid metabolism; propanoate degradation.</text>
</comment>
<evidence type="ECO:0000259" key="18">
    <source>
        <dbReference type="Pfam" id="PF00330"/>
    </source>
</evidence>
<evidence type="ECO:0000256" key="9">
    <source>
        <dbReference type="ARBA" id="ARBA00022485"/>
    </source>
</evidence>
<keyword evidence="12" id="KW-0694">RNA-binding</keyword>
<dbReference type="InterPro" id="IPR015932">
    <property type="entry name" value="Aconitase_dom2"/>
</dbReference>
<dbReference type="Gene3D" id="3.20.19.10">
    <property type="entry name" value="Aconitase, domain 4"/>
    <property type="match status" value="1"/>
</dbReference>
<comment type="pathway">
    <text evidence="3 17">Carbohydrate metabolism; tricarboxylic acid cycle; isocitrate from oxaloacetate: step 2/2.</text>
</comment>
<dbReference type="GO" id="GO:0003994">
    <property type="term" value="F:aconitate hydratase activity"/>
    <property type="evidence" value="ECO:0007669"/>
    <property type="project" value="UniProtKB-EC"/>
</dbReference>
<dbReference type="EC" id="4.2.1.99" evidence="7 17"/>
<dbReference type="CDD" id="cd01581">
    <property type="entry name" value="AcnB"/>
    <property type="match status" value="1"/>
</dbReference>
<comment type="cofactor">
    <cofactor evidence="2">
        <name>[4Fe-4S] cluster</name>
        <dbReference type="ChEBI" id="CHEBI:49883"/>
    </cofactor>
</comment>
<dbReference type="InterPro" id="IPR050926">
    <property type="entry name" value="Aconitase/IPM_isomerase"/>
</dbReference>
<dbReference type="EC" id="4.2.1.3" evidence="6 17"/>
<evidence type="ECO:0000256" key="5">
    <source>
        <dbReference type="ARBA" id="ARBA00007185"/>
    </source>
</evidence>
<sequence>MLEAYREHVAERAAQNIPPKPLSADQVAGLVELLKNPPAGEGDYLLDLITTRVPPGVDEAAYVKAGFLSAVVKGEVECPLIDKPAAIKLLGNMHGGYNIETLVDMLTDADLGAAAAEELKHTLLMFDAFHDVAELAEKGNANAKAAMQSWADGEWFTSQDAVAESIKVAVFKVTGETNTDDLSPAPDAWSRPDIPLHALAMYKMTRDGLEPEEHGVTGPMKQVEEIQNKGVPVAFVGDVVGTGSSRKSATNSVLWFFGDDIDGVPNKRGGGICIGGKVAPIFYNTMEDAGALVFEAPVDDLGMGDIIEIRPYDGKILNEAGDVISEFELKSDVLLDEVRAGGRINLIIGRGLTTRAREALGLGTSDLFRVPDQPEDSGKGFTLGQKMVGRACGTDGIRPGTYCEPKMTTVGSQDTTGPMTRDELKDLACLGFSADLTMQSFCHTAAYPKPVDIDTQHTLPDFIMTRGGVSLRPGDGVIHSWLNRMLLPDTVGTGGDSHTRFPMGISFPAGSGLVAFAAATGVMPLDMPESVLVRFKGEMQPGITLRDLVHAIPYYAIQEGLLTVEKKGKKNIFSGRILEIEGLKDLKVEQAFELSDASAERSAAGCTIELGEDSITEYLQSNIVLMRSMIADGYGDARTLERRCRKMEDWLANPELMKADKDAEYAAIIEIDLADVKEPIVCAPNDPDDARLLSSVAGDNVDEVFIGSCMTNIGHFRAAGKLLDQHKGGISTRMWLAPPTKMDEHQLMEEGYYNIFGAAGARTEMPGCSLCMGNQARVAANSTVLSTSTRNFPNRLGDGANVYLTSAELAAVGAILGKLPTPEEYLEYAKNLDSMSDDIYRYLNFDEIAEFQKSAEEGARIAAVEIQEISA</sequence>
<dbReference type="Pfam" id="PF00330">
    <property type="entry name" value="Aconitase"/>
    <property type="match status" value="1"/>
</dbReference>
<reference evidence="21" key="1">
    <citation type="submission" date="2019-02" db="EMBL/GenBank/DDBJ databases">
        <authorList>
            <person name="Li S.-H."/>
        </authorList>
    </citation>
    <scope>NUCLEOTIDE SEQUENCE</scope>
    <source>
        <strain evidence="21">IMCC8485</strain>
    </source>
</reference>
<dbReference type="InterPro" id="IPR015929">
    <property type="entry name" value="Aconitase_B_swivel"/>
</dbReference>
<dbReference type="Proteomes" id="UP001143307">
    <property type="component" value="Unassembled WGS sequence"/>
</dbReference>
<dbReference type="InterPro" id="IPR015933">
    <property type="entry name" value="Aconitase_B_HEAT-like_dom"/>
</dbReference>
<dbReference type="CDD" id="cd01576">
    <property type="entry name" value="AcnB_Swivel"/>
    <property type="match status" value="1"/>
</dbReference>
<protein>
    <recommendedName>
        <fullName evidence="8 17">Aconitate hydratase B</fullName>
        <ecNumber evidence="6 17">4.2.1.3</ecNumber>
        <ecNumber evidence="7 17">4.2.1.99</ecNumber>
    </recommendedName>
    <alternativeName>
        <fullName evidence="17">2-methylisocitrate dehydratase</fullName>
    </alternativeName>
</protein>
<dbReference type="NCBIfam" id="NF006690">
    <property type="entry name" value="PRK09238.1"/>
    <property type="match status" value="1"/>
</dbReference>
<feature type="domain" description="Aconitase B HEAT-like" evidence="20">
    <location>
        <begin position="4"/>
        <end position="156"/>
    </location>
</feature>
<comment type="similarity">
    <text evidence="5 17">Belongs to the aconitase/IPM isomerase family.</text>
</comment>
<dbReference type="SUPFAM" id="SSF53732">
    <property type="entry name" value="Aconitase iron-sulfur domain"/>
    <property type="match status" value="1"/>
</dbReference>
<evidence type="ECO:0000256" key="16">
    <source>
        <dbReference type="ARBA" id="ARBA00023501"/>
    </source>
</evidence>
<organism evidence="21 22">
    <name type="scientific">Candidatus Seongchinamella marina</name>
    <dbReference type="NCBI Taxonomy" id="2518990"/>
    <lineage>
        <taxon>Bacteria</taxon>
        <taxon>Pseudomonadati</taxon>
        <taxon>Pseudomonadota</taxon>
        <taxon>Gammaproteobacteria</taxon>
        <taxon>Cellvibrionales</taxon>
        <taxon>Halieaceae</taxon>
        <taxon>Seongchinamella</taxon>
    </lineage>
</organism>
<feature type="domain" description="Aconitase B swivel" evidence="19">
    <location>
        <begin position="168"/>
        <end position="381"/>
    </location>
</feature>
<dbReference type="Gene3D" id="3.40.1060.10">
    <property type="entry name" value="Aconitase, Domain 2"/>
    <property type="match status" value="1"/>
</dbReference>
<dbReference type="Gene3D" id="3.30.499.10">
    <property type="entry name" value="Aconitase, domain 3"/>
    <property type="match status" value="2"/>
</dbReference>
<accession>A0ABT3SV31</accession>
<dbReference type="InterPro" id="IPR036288">
    <property type="entry name" value="Aconitase_B_HEAT-like_dom_sf"/>
</dbReference>
<evidence type="ECO:0000313" key="22">
    <source>
        <dbReference type="Proteomes" id="UP001143307"/>
    </source>
</evidence>
<evidence type="ECO:0000256" key="11">
    <source>
        <dbReference type="ARBA" id="ARBA00022723"/>
    </source>
</evidence>
<dbReference type="InterPro" id="IPR015931">
    <property type="entry name" value="Acnase/IPM_dHydase_lsu_aba_1/3"/>
</dbReference>
<evidence type="ECO:0000256" key="13">
    <source>
        <dbReference type="ARBA" id="ARBA00023004"/>
    </source>
</evidence>
<evidence type="ECO:0000259" key="19">
    <source>
        <dbReference type="Pfam" id="PF06434"/>
    </source>
</evidence>
<dbReference type="InterPro" id="IPR004406">
    <property type="entry name" value="Aconitase_B"/>
</dbReference>
<evidence type="ECO:0000256" key="17">
    <source>
        <dbReference type="PIRNR" id="PIRNR036687"/>
    </source>
</evidence>
<evidence type="ECO:0000256" key="10">
    <source>
        <dbReference type="ARBA" id="ARBA00022532"/>
    </source>
</evidence>
<dbReference type="RefSeq" id="WP_279252402.1">
    <property type="nucleotide sequence ID" value="NZ_SHNP01000002.1"/>
</dbReference>
<feature type="domain" description="Aconitase/3-isopropylmalate dehydratase large subunit alpha/beta/alpha" evidence="18">
    <location>
        <begin position="471"/>
        <end position="817"/>
    </location>
</feature>
<name>A0ABT3SV31_9GAMM</name>
<dbReference type="Gene3D" id="1.25.40.310">
    <property type="entry name" value="Aconitate B, HEAT-like domain"/>
    <property type="match status" value="1"/>
</dbReference>
<dbReference type="SUPFAM" id="SSF74778">
    <property type="entry name" value="Aconitase B, N-terminal domain"/>
    <property type="match status" value="1"/>
</dbReference>
<keyword evidence="11" id="KW-0479">Metal-binding</keyword>
<evidence type="ECO:0000256" key="8">
    <source>
        <dbReference type="ARBA" id="ARBA00019379"/>
    </source>
</evidence>
<dbReference type="NCBIfam" id="TIGR00117">
    <property type="entry name" value="acnB"/>
    <property type="match status" value="1"/>
</dbReference>
<keyword evidence="9" id="KW-0004">4Fe-4S</keyword>
<comment type="catalytic activity">
    <reaction evidence="1 17">
        <text>(2S,3R)-3-hydroxybutane-1,2,3-tricarboxylate = 2-methyl-cis-aconitate + H2O</text>
        <dbReference type="Rhea" id="RHEA:17941"/>
        <dbReference type="ChEBI" id="CHEBI:15377"/>
        <dbReference type="ChEBI" id="CHEBI:57429"/>
        <dbReference type="ChEBI" id="CHEBI:57872"/>
        <dbReference type="EC" id="4.2.1.99"/>
    </reaction>
</comment>
<keyword evidence="14" id="KW-0411">Iron-sulfur</keyword>
<comment type="caution">
    <text evidence="21">The sequence shown here is derived from an EMBL/GenBank/DDBJ whole genome shotgun (WGS) entry which is preliminary data.</text>
</comment>
<dbReference type="InterPro" id="IPR036008">
    <property type="entry name" value="Aconitase_4Fe-4S_dom"/>
</dbReference>
<comment type="catalytic activity">
    <reaction evidence="16 17">
        <text>citrate = D-threo-isocitrate</text>
        <dbReference type="Rhea" id="RHEA:10336"/>
        <dbReference type="ChEBI" id="CHEBI:15562"/>
        <dbReference type="ChEBI" id="CHEBI:16947"/>
        <dbReference type="EC" id="4.2.1.3"/>
    </reaction>
</comment>
<gene>
    <name evidence="21" type="primary">acnB</name>
    <name evidence="21" type="ORF">EYC87_07905</name>
</gene>
<dbReference type="Pfam" id="PF06434">
    <property type="entry name" value="Aconitase_2_N"/>
    <property type="match status" value="1"/>
</dbReference>
<evidence type="ECO:0000256" key="14">
    <source>
        <dbReference type="ARBA" id="ARBA00023014"/>
    </source>
</evidence>
<evidence type="ECO:0000256" key="3">
    <source>
        <dbReference type="ARBA" id="ARBA00004717"/>
    </source>
</evidence>
<proteinExistence type="inferred from homology"/>
<dbReference type="InterPro" id="IPR001030">
    <property type="entry name" value="Acoase/IPM_deHydtase_lsu_aba"/>
</dbReference>
<evidence type="ECO:0000256" key="1">
    <source>
        <dbReference type="ARBA" id="ARBA00000118"/>
    </source>
</evidence>
<keyword evidence="15 17" id="KW-0456">Lyase</keyword>
<dbReference type="InterPro" id="IPR018136">
    <property type="entry name" value="Aconitase_4Fe-4S_BS"/>
</dbReference>
<dbReference type="PANTHER" id="PTHR43160">
    <property type="entry name" value="ACONITATE HYDRATASE B"/>
    <property type="match status" value="1"/>
</dbReference>
<dbReference type="PROSITE" id="PS00450">
    <property type="entry name" value="ACONITASE_1"/>
    <property type="match status" value="1"/>
</dbReference>
<keyword evidence="10 17" id="KW-0816">Tricarboxylic acid cycle</keyword>
<evidence type="ECO:0000259" key="20">
    <source>
        <dbReference type="Pfam" id="PF11791"/>
    </source>
</evidence>
<dbReference type="PANTHER" id="PTHR43160:SF4">
    <property type="entry name" value="ACONITATE HYDRATASE B"/>
    <property type="match status" value="1"/>
</dbReference>